<evidence type="ECO:0000256" key="4">
    <source>
        <dbReference type="ARBA" id="ARBA00022692"/>
    </source>
</evidence>
<evidence type="ECO:0000313" key="14">
    <source>
        <dbReference type="EMBL" id="AJD25165.1"/>
    </source>
</evidence>
<accession>A0A0B4VSP3</accession>
<keyword evidence="8 13" id="KW-0560">Oxidoreductase</keyword>
<dbReference type="InterPro" id="IPR017972">
    <property type="entry name" value="Cyt_P450_CS"/>
</dbReference>
<protein>
    <submittedName>
        <fullName evidence="14">Cytochrome P450 CYP71D412</fullName>
    </submittedName>
</protein>
<dbReference type="GO" id="GO:0016020">
    <property type="term" value="C:membrane"/>
    <property type="evidence" value="ECO:0007669"/>
    <property type="project" value="UniProtKB-SubCell"/>
</dbReference>
<evidence type="ECO:0000256" key="6">
    <source>
        <dbReference type="ARBA" id="ARBA00022968"/>
    </source>
</evidence>
<comment type="similarity">
    <text evidence="2 13">Belongs to the cytochrome P450 family.</text>
</comment>
<keyword evidence="3 12" id="KW-0349">Heme</keyword>
<evidence type="ECO:0000256" key="7">
    <source>
        <dbReference type="ARBA" id="ARBA00022989"/>
    </source>
</evidence>
<dbReference type="PROSITE" id="PS00086">
    <property type="entry name" value="CYTOCHROME_P450"/>
    <property type="match status" value="1"/>
</dbReference>
<reference evidence="14" key="1">
    <citation type="journal article" date="2014" name="PLoS ONE">
        <title>Computational identification and systematic classification of novel Cytochrome P450 genes in Salvia miltiorrhiza.</title>
        <authorList>
            <person name="Chen H."/>
            <person name="Wu B."/>
            <person name="Nelson D.R."/>
            <person name="Wu K."/>
            <person name="Liu C."/>
        </authorList>
    </citation>
    <scope>NUCLEOTIDE SEQUENCE</scope>
</reference>
<evidence type="ECO:0000256" key="13">
    <source>
        <dbReference type="RuleBase" id="RU000461"/>
    </source>
</evidence>
<dbReference type="Pfam" id="PF00067">
    <property type="entry name" value="p450"/>
    <property type="match status" value="1"/>
</dbReference>
<sequence>MAAAIFFFFTFFINKWMKFETKLPPGPKTLPIIGNLHLISSPPYRCFRELAARYGPIMYLKLGESPVVVVTSPDIAKEMLKDLDPSFAGRPQGVAMEIMWYGYQSIAFCPYGDYWRQMRKICINELLSPRMVRSYASIRRDEAARLVDSLRESSGRSVNLTEKVFTFSCSITCRAAFGGVCEDKEGLIKVMMETVKMAGGFEIEDIFPSSRIVRALSWSKTRLKKMRRRLDVILDDVIDQHEENLAKMAAPEIQEDSGRRSGNGEFGGEDFVDVLLRMKGGEELKIPFGYDSIKAVLYDIFTAGTETTAATIDWAMVELMRNPNVMGKAQAELRQVLKGGSSVHEDELHELKYLKLVVKETFRLHPSVPMLPRASREVREIKRYVIPAGVRVMVNIWAMHRDPSIWKDPERFEPERFENQTLEFTGGDFQFLPFGSGRRMCPGIMFGLASVELALAQLLYHFDWKLPEGVRPQDLDMIENDGLTASRKDDLFVVAIPYQPLI</sequence>
<dbReference type="GO" id="GO:0016712">
    <property type="term" value="F:oxidoreductase activity, acting on paired donors, with incorporation or reduction of molecular oxygen, reduced flavin or flavoprotein as one donor, and incorporation of one atom of oxygen"/>
    <property type="evidence" value="ECO:0007669"/>
    <property type="project" value="UniProtKB-ARBA"/>
</dbReference>
<dbReference type="CDD" id="cd11072">
    <property type="entry name" value="CYP71-like"/>
    <property type="match status" value="1"/>
</dbReference>
<dbReference type="InterPro" id="IPR036396">
    <property type="entry name" value="Cyt_P450_sf"/>
</dbReference>
<dbReference type="EMBL" id="KP337671">
    <property type="protein sequence ID" value="AJD25165.1"/>
    <property type="molecule type" value="mRNA"/>
</dbReference>
<dbReference type="PANTHER" id="PTHR47953">
    <property type="entry name" value="OS08G0105600 PROTEIN"/>
    <property type="match status" value="1"/>
</dbReference>
<keyword evidence="9 12" id="KW-0408">Iron</keyword>
<comment type="subcellular location">
    <subcellularLocation>
        <location evidence="1">Membrane</location>
        <topology evidence="1">Single-pass type II membrane protein</topology>
    </subcellularLocation>
</comment>
<evidence type="ECO:0000256" key="10">
    <source>
        <dbReference type="ARBA" id="ARBA00023033"/>
    </source>
</evidence>
<dbReference type="PRINTS" id="PR00463">
    <property type="entry name" value="EP450I"/>
</dbReference>
<keyword evidence="10 13" id="KW-0503">Monooxygenase</keyword>
<evidence type="ECO:0000256" key="11">
    <source>
        <dbReference type="ARBA" id="ARBA00023136"/>
    </source>
</evidence>
<keyword evidence="5 12" id="KW-0479">Metal-binding</keyword>
<evidence type="ECO:0000256" key="2">
    <source>
        <dbReference type="ARBA" id="ARBA00010617"/>
    </source>
</evidence>
<organism evidence="14">
    <name type="scientific">Salvia miltiorrhiza</name>
    <name type="common">Chinese sage</name>
    <dbReference type="NCBI Taxonomy" id="226208"/>
    <lineage>
        <taxon>Eukaryota</taxon>
        <taxon>Viridiplantae</taxon>
        <taxon>Streptophyta</taxon>
        <taxon>Embryophyta</taxon>
        <taxon>Tracheophyta</taxon>
        <taxon>Spermatophyta</taxon>
        <taxon>Magnoliopsida</taxon>
        <taxon>eudicotyledons</taxon>
        <taxon>Gunneridae</taxon>
        <taxon>Pentapetalae</taxon>
        <taxon>asterids</taxon>
        <taxon>lamiids</taxon>
        <taxon>Lamiales</taxon>
        <taxon>Lamiaceae</taxon>
        <taxon>Nepetoideae</taxon>
        <taxon>Mentheae</taxon>
        <taxon>Salviinae</taxon>
        <taxon>Salvia</taxon>
        <taxon>Salvia incertae sedis</taxon>
    </lineage>
</organism>
<keyword evidence="6" id="KW-0735">Signal-anchor</keyword>
<dbReference type="GO" id="GO:0016114">
    <property type="term" value="P:terpenoid biosynthetic process"/>
    <property type="evidence" value="ECO:0007669"/>
    <property type="project" value="UniProtKB-ARBA"/>
</dbReference>
<feature type="binding site" description="axial binding residue" evidence="12">
    <location>
        <position position="441"/>
    </location>
    <ligand>
        <name>heme</name>
        <dbReference type="ChEBI" id="CHEBI:30413"/>
    </ligand>
    <ligandPart>
        <name>Fe</name>
        <dbReference type="ChEBI" id="CHEBI:18248"/>
    </ligandPart>
</feature>
<dbReference type="SUPFAM" id="SSF48264">
    <property type="entry name" value="Cytochrome P450"/>
    <property type="match status" value="1"/>
</dbReference>
<evidence type="ECO:0000256" key="9">
    <source>
        <dbReference type="ARBA" id="ARBA00023004"/>
    </source>
</evidence>
<dbReference type="InterPro" id="IPR052306">
    <property type="entry name" value="CYP450_71D"/>
</dbReference>
<dbReference type="AlphaFoldDB" id="A0A0B4VSP3"/>
<proteinExistence type="evidence at transcript level"/>
<evidence type="ECO:0000256" key="3">
    <source>
        <dbReference type="ARBA" id="ARBA00022617"/>
    </source>
</evidence>
<evidence type="ECO:0000256" key="8">
    <source>
        <dbReference type="ARBA" id="ARBA00023002"/>
    </source>
</evidence>
<dbReference type="InterPro" id="IPR002401">
    <property type="entry name" value="Cyt_P450_E_grp-I"/>
</dbReference>
<evidence type="ECO:0000256" key="1">
    <source>
        <dbReference type="ARBA" id="ARBA00004606"/>
    </source>
</evidence>
<dbReference type="PANTHER" id="PTHR47953:SF16">
    <property type="entry name" value="CYTOCHROME P450 71D8"/>
    <property type="match status" value="1"/>
</dbReference>
<keyword evidence="7" id="KW-1133">Transmembrane helix</keyword>
<keyword evidence="11" id="KW-0472">Membrane</keyword>
<dbReference type="GO" id="GO:0005506">
    <property type="term" value="F:iron ion binding"/>
    <property type="evidence" value="ECO:0007669"/>
    <property type="project" value="InterPro"/>
</dbReference>
<keyword evidence="4" id="KW-0812">Transmembrane</keyword>
<dbReference type="PRINTS" id="PR00385">
    <property type="entry name" value="P450"/>
</dbReference>
<dbReference type="Gene3D" id="1.10.630.10">
    <property type="entry name" value="Cytochrome P450"/>
    <property type="match status" value="1"/>
</dbReference>
<dbReference type="GO" id="GO:0020037">
    <property type="term" value="F:heme binding"/>
    <property type="evidence" value="ECO:0007669"/>
    <property type="project" value="InterPro"/>
</dbReference>
<comment type="cofactor">
    <cofactor evidence="12">
        <name>heme</name>
        <dbReference type="ChEBI" id="CHEBI:30413"/>
    </cofactor>
</comment>
<evidence type="ECO:0000256" key="5">
    <source>
        <dbReference type="ARBA" id="ARBA00022723"/>
    </source>
</evidence>
<evidence type="ECO:0000256" key="12">
    <source>
        <dbReference type="PIRSR" id="PIRSR602401-1"/>
    </source>
</evidence>
<dbReference type="InterPro" id="IPR001128">
    <property type="entry name" value="Cyt_P450"/>
</dbReference>
<dbReference type="FunFam" id="1.10.630.10:FF:000043">
    <property type="entry name" value="Cytochrome P450 99A2"/>
    <property type="match status" value="1"/>
</dbReference>
<name>A0A0B4VSP3_SALMI</name>